<dbReference type="Proteomes" id="UP000253345">
    <property type="component" value="Unassembled WGS sequence"/>
</dbReference>
<name>A0A368YPJ0_9RHOB</name>
<protein>
    <submittedName>
        <fullName evidence="2">Quinol monooxygenase YgiN</fullName>
    </submittedName>
</protein>
<feature type="domain" description="ABM" evidence="1">
    <location>
        <begin position="2"/>
        <end position="88"/>
    </location>
</feature>
<dbReference type="InterPro" id="IPR007138">
    <property type="entry name" value="ABM_dom"/>
</dbReference>
<reference evidence="2 3" key="1">
    <citation type="submission" date="2018-07" db="EMBL/GenBank/DDBJ databases">
        <title>Genomic Encyclopedia of Type Strains, Phase III (KMG-III): the genomes of soil and plant-associated and newly described type strains.</title>
        <authorList>
            <person name="Whitman W."/>
        </authorList>
    </citation>
    <scope>NUCLEOTIDE SEQUENCE [LARGE SCALE GENOMIC DNA]</scope>
    <source>
        <strain evidence="2 3">CECT 8525</strain>
    </source>
</reference>
<evidence type="ECO:0000259" key="1">
    <source>
        <dbReference type="PROSITE" id="PS51725"/>
    </source>
</evidence>
<accession>A0A368YPJ0</accession>
<comment type="caution">
    <text evidence="2">The sequence shown here is derived from an EMBL/GenBank/DDBJ whole genome shotgun (WGS) entry which is preliminary data.</text>
</comment>
<evidence type="ECO:0000313" key="2">
    <source>
        <dbReference type="EMBL" id="RCW82125.1"/>
    </source>
</evidence>
<dbReference type="Pfam" id="PF03992">
    <property type="entry name" value="ABM"/>
    <property type="match status" value="1"/>
</dbReference>
<dbReference type="OrthoDB" id="287932at2"/>
<dbReference type="GO" id="GO:0004497">
    <property type="term" value="F:monooxygenase activity"/>
    <property type="evidence" value="ECO:0007669"/>
    <property type="project" value="UniProtKB-KW"/>
</dbReference>
<dbReference type="SUPFAM" id="SSF54909">
    <property type="entry name" value="Dimeric alpha+beta barrel"/>
    <property type="match status" value="1"/>
</dbReference>
<keyword evidence="3" id="KW-1185">Reference proteome</keyword>
<keyword evidence="2" id="KW-0503">Monooxygenase</keyword>
<evidence type="ECO:0000313" key="3">
    <source>
        <dbReference type="Proteomes" id="UP000253345"/>
    </source>
</evidence>
<dbReference type="EMBL" id="QPJL01000013">
    <property type="protein sequence ID" value="RCW82125.1"/>
    <property type="molecule type" value="Genomic_DNA"/>
</dbReference>
<dbReference type="AlphaFoldDB" id="A0A368YPJ0"/>
<dbReference type="RefSeq" id="WP_114349786.1">
    <property type="nucleotide sequence ID" value="NZ_QPJL01000013.1"/>
</dbReference>
<dbReference type="Gene3D" id="3.30.70.100">
    <property type="match status" value="1"/>
</dbReference>
<gene>
    <name evidence="2" type="ORF">DFP89_11385</name>
</gene>
<sequence>MIWVTARFRARSGQAEALVALLRDLAGHSRTEPGCVEYGYYQSGDEFTSIEVWDSPEAERAHDNTDFLAGILPRILPLLDGRPQVTRWSRIA</sequence>
<dbReference type="PROSITE" id="PS51725">
    <property type="entry name" value="ABM"/>
    <property type="match status" value="1"/>
</dbReference>
<dbReference type="InterPro" id="IPR011008">
    <property type="entry name" value="Dimeric_a/b-barrel"/>
</dbReference>
<organism evidence="2 3">
    <name type="scientific">Paracoccus lutimaris</name>
    <dbReference type="NCBI Taxonomy" id="1490030"/>
    <lineage>
        <taxon>Bacteria</taxon>
        <taxon>Pseudomonadati</taxon>
        <taxon>Pseudomonadota</taxon>
        <taxon>Alphaproteobacteria</taxon>
        <taxon>Rhodobacterales</taxon>
        <taxon>Paracoccaceae</taxon>
        <taxon>Paracoccus</taxon>
    </lineage>
</organism>
<keyword evidence="2" id="KW-0560">Oxidoreductase</keyword>
<proteinExistence type="predicted"/>